<name>A0A1H8YQR4_9PSEU</name>
<reference evidence="1 2" key="1">
    <citation type="submission" date="2016-10" db="EMBL/GenBank/DDBJ databases">
        <authorList>
            <person name="de Groot N.N."/>
        </authorList>
    </citation>
    <scope>NUCLEOTIDE SEQUENCE [LARGE SCALE GENOMIC DNA]</scope>
    <source>
        <strain evidence="1 2">DSM 44993</strain>
    </source>
</reference>
<dbReference type="Proteomes" id="UP000198582">
    <property type="component" value="Unassembled WGS sequence"/>
</dbReference>
<dbReference type="RefSeq" id="WP_091629725.1">
    <property type="nucleotide sequence ID" value="NZ_FOEF01000047.1"/>
</dbReference>
<dbReference type="AlphaFoldDB" id="A0A1H8YQR4"/>
<organism evidence="1 2">
    <name type="scientific">Amycolatopsis saalfeldensis</name>
    <dbReference type="NCBI Taxonomy" id="394193"/>
    <lineage>
        <taxon>Bacteria</taxon>
        <taxon>Bacillati</taxon>
        <taxon>Actinomycetota</taxon>
        <taxon>Actinomycetes</taxon>
        <taxon>Pseudonocardiales</taxon>
        <taxon>Pseudonocardiaceae</taxon>
        <taxon>Amycolatopsis</taxon>
    </lineage>
</organism>
<keyword evidence="2" id="KW-1185">Reference proteome</keyword>
<dbReference type="OrthoDB" id="4549134at2"/>
<accession>A0A1H8YQR4</accession>
<protein>
    <submittedName>
        <fullName evidence="1">Uncharacterized protein</fullName>
    </submittedName>
</protein>
<proteinExistence type="predicted"/>
<evidence type="ECO:0000313" key="1">
    <source>
        <dbReference type="EMBL" id="SEP54433.1"/>
    </source>
</evidence>
<gene>
    <name evidence="1" type="ORF">SAMN04489732_1479</name>
</gene>
<sequence length="256" mass="28383">MTHYHVLLALPADVELTDEPLHAAIASALAPYNKITPIERIVEDGVERWENPVGKLDRFRIGGYEFGSYLPLRAGAAAADVIRGAIGYHRDPTYSDGGRVRALDFERKRAELAEEAGPDWDEYNTVIAGTPPHRTLDEFLNRPEYTPAQAHREYRAQPRVAAIHSHRPYQGQLLVGLWPEDIIGDLDRDTYIQQCRDGAIPGWATLTHDGRWLAPASTSGPGDETPESFDTYLAEANAYLDALPGDMSLVALDCHV</sequence>
<dbReference type="EMBL" id="FOEF01000047">
    <property type="protein sequence ID" value="SEP54433.1"/>
    <property type="molecule type" value="Genomic_DNA"/>
</dbReference>
<evidence type="ECO:0000313" key="2">
    <source>
        <dbReference type="Proteomes" id="UP000198582"/>
    </source>
</evidence>